<evidence type="ECO:0000313" key="2">
    <source>
        <dbReference type="Proteomes" id="UP000012073"/>
    </source>
</evidence>
<proteinExistence type="predicted"/>
<dbReference type="GeneID" id="17322244"/>
<dbReference type="KEGG" id="ccp:CHC_T00003627001"/>
<gene>
    <name evidence="1" type="ORF">CHC_T00003627001</name>
</gene>
<sequence length="49" mass="5656">MRLAYTIQKSEKNYTLASRLSSSYTASLCSHALFHSTRQVFFGFGLFWC</sequence>
<keyword evidence="2" id="KW-1185">Reference proteome</keyword>
<dbReference type="RefSeq" id="XP_005714530.1">
    <property type="nucleotide sequence ID" value="XM_005714473.1"/>
</dbReference>
<organism evidence="1 2">
    <name type="scientific">Chondrus crispus</name>
    <name type="common">Carrageen Irish moss</name>
    <name type="synonym">Polymorpha crispa</name>
    <dbReference type="NCBI Taxonomy" id="2769"/>
    <lineage>
        <taxon>Eukaryota</taxon>
        <taxon>Rhodophyta</taxon>
        <taxon>Florideophyceae</taxon>
        <taxon>Rhodymeniophycidae</taxon>
        <taxon>Gigartinales</taxon>
        <taxon>Gigartinaceae</taxon>
        <taxon>Chondrus</taxon>
    </lineage>
</organism>
<dbReference type="EMBL" id="HG001706">
    <property type="protein sequence ID" value="CDF34711.1"/>
    <property type="molecule type" value="Genomic_DNA"/>
</dbReference>
<dbReference type="Gramene" id="CDF34711">
    <property type="protein sequence ID" value="CDF34711"/>
    <property type="gene ID" value="CHC_T00003627001"/>
</dbReference>
<dbReference type="Proteomes" id="UP000012073">
    <property type="component" value="Unassembled WGS sequence"/>
</dbReference>
<protein>
    <submittedName>
        <fullName evidence="1">Uncharacterized protein</fullName>
    </submittedName>
</protein>
<accession>R7QBB3</accession>
<evidence type="ECO:0000313" key="1">
    <source>
        <dbReference type="EMBL" id="CDF34711.1"/>
    </source>
</evidence>
<name>R7QBB3_CHOCR</name>
<reference evidence="2" key="1">
    <citation type="journal article" date="2013" name="Proc. Natl. Acad. Sci. U.S.A.">
        <title>Genome structure and metabolic features in the red seaweed Chondrus crispus shed light on evolution of the Archaeplastida.</title>
        <authorList>
            <person name="Collen J."/>
            <person name="Porcel B."/>
            <person name="Carre W."/>
            <person name="Ball S.G."/>
            <person name="Chaparro C."/>
            <person name="Tonon T."/>
            <person name="Barbeyron T."/>
            <person name="Michel G."/>
            <person name="Noel B."/>
            <person name="Valentin K."/>
            <person name="Elias M."/>
            <person name="Artiguenave F."/>
            <person name="Arun A."/>
            <person name="Aury J.M."/>
            <person name="Barbosa-Neto J.F."/>
            <person name="Bothwell J.H."/>
            <person name="Bouget F.Y."/>
            <person name="Brillet L."/>
            <person name="Cabello-Hurtado F."/>
            <person name="Capella-Gutierrez S."/>
            <person name="Charrier B."/>
            <person name="Cladiere L."/>
            <person name="Cock J.M."/>
            <person name="Coelho S.M."/>
            <person name="Colleoni C."/>
            <person name="Czjzek M."/>
            <person name="Da Silva C."/>
            <person name="Delage L."/>
            <person name="Denoeud F."/>
            <person name="Deschamps P."/>
            <person name="Dittami S.M."/>
            <person name="Gabaldon T."/>
            <person name="Gachon C.M."/>
            <person name="Groisillier A."/>
            <person name="Herve C."/>
            <person name="Jabbari K."/>
            <person name="Katinka M."/>
            <person name="Kloareg B."/>
            <person name="Kowalczyk N."/>
            <person name="Labadie K."/>
            <person name="Leblanc C."/>
            <person name="Lopez P.J."/>
            <person name="McLachlan D.H."/>
            <person name="Meslet-Cladiere L."/>
            <person name="Moustafa A."/>
            <person name="Nehr Z."/>
            <person name="Nyvall Collen P."/>
            <person name="Panaud O."/>
            <person name="Partensky F."/>
            <person name="Poulain J."/>
            <person name="Rensing S.A."/>
            <person name="Rousvoal S."/>
            <person name="Samson G."/>
            <person name="Symeonidi A."/>
            <person name="Weissenbach J."/>
            <person name="Zambounis A."/>
            <person name="Wincker P."/>
            <person name="Boyen C."/>
        </authorList>
    </citation>
    <scope>NUCLEOTIDE SEQUENCE [LARGE SCALE GENOMIC DNA]</scope>
    <source>
        <strain evidence="2">cv. Stackhouse</strain>
    </source>
</reference>
<dbReference type="AlphaFoldDB" id="R7QBB3"/>